<gene>
    <name evidence="5" type="ORF">FPOA_05591</name>
</gene>
<dbReference type="EMBL" id="LYXU01000002">
    <property type="protein sequence ID" value="OBS25055.1"/>
    <property type="molecule type" value="Genomic_DNA"/>
</dbReference>
<dbReference type="GO" id="GO:0000981">
    <property type="term" value="F:DNA-binding transcription factor activity, RNA polymerase II-specific"/>
    <property type="evidence" value="ECO:0007669"/>
    <property type="project" value="InterPro"/>
</dbReference>
<dbReference type="InterPro" id="IPR036864">
    <property type="entry name" value="Zn2-C6_fun-type_DNA-bd_sf"/>
</dbReference>
<name>A0A1B8AX02_FUSPO</name>
<comment type="subcellular location">
    <subcellularLocation>
        <location evidence="1">Nucleus</location>
    </subcellularLocation>
</comment>
<sequence>MRDQELTRHISTFRASCPQRIKRNRPTVSCSACRARKQKCDRQQPCSGCQRRGSEDSCRFGPSSEPKKSISLEDGTTRVQSELGRMRSVLQRLLSQPTQDQSTKSVKQLLDSIDRIENTVSEDVCQEIAQMPHASQLPDVIFGTVAVVVMSQVLPVLRRIICHALGFKTYSYSDAMFVKSQLNVWY</sequence>
<dbReference type="InterPro" id="IPR001138">
    <property type="entry name" value="Zn2Cys6_DnaBD"/>
</dbReference>
<dbReference type="OMA" id="DSCAFTP"/>
<evidence type="ECO:0000256" key="1">
    <source>
        <dbReference type="ARBA" id="ARBA00004123"/>
    </source>
</evidence>
<comment type="caution">
    <text evidence="5">The sequence shown here is derived from an EMBL/GenBank/DDBJ whole genome shotgun (WGS) entry which is preliminary data.</text>
</comment>
<dbReference type="PROSITE" id="PS00463">
    <property type="entry name" value="ZN2_CY6_FUNGAL_1"/>
    <property type="match status" value="1"/>
</dbReference>
<organism evidence="5 6">
    <name type="scientific">Fusarium poae</name>
    <dbReference type="NCBI Taxonomy" id="36050"/>
    <lineage>
        <taxon>Eukaryota</taxon>
        <taxon>Fungi</taxon>
        <taxon>Dikarya</taxon>
        <taxon>Ascomycota</taxon>
        <taxon>Pezizomycotina</taxon>
        <taxon>Sordariomycetes</taxon>
        <taxon>Hypocreomycetidae</taxon>
        <taxon>Hypocreales</taxon>
        <taxon>Nectriaceae</taxon>
        <taxon>Fusarium</taxon>
    </lineage>
</organism>
<dbReference type="CDD" id="cd00067">
    <property type="entry name" value="GAL4"/>
    <property type="match status" value="1"/>
</dbReference>
<dbReference type="SMART" id="SM00066">
    <property type="entry name" value="GAL4"/>
    <property type="match status" value="1"/>
</dbReference>
<dbReference type="OrthoDB" id="187139at2759"/>
<dbReference type="GO" id="GO:0008270">
    <property type="term" value="F:zinc ion binding"/>
    <property type="evidence" value="ECO:0007669"/>
    <property type="project" value="InterPro"/>
</dbReference>
<evidence type="ECO:0000313" key="6">
    <source>
        <dbReference type="Proteomes" id="UP000091967"/>
    </source>
</evidence>
<dbReference type="Proteomes" id="UP000091967">
    <property type="component" value="Unassembled WGS sequence"/>
</dbReference>
<evidence type="ECO:0000259" key="4">
    <source>
        <dbReference type="PROSITE" id="PS50048"/>
    </source>
</evidence>
<dbReference type="AlphaFoldDB" id="A0A1B8AX02"/>
<dbReference type="InterPro" id="IPR050613">
    <property type="entry name" value="Sec_Metabolite_Reg"/>
</dbReference>
<accession>A0A1B8AX02</accession>
<evidence type="ECO:0000256" key="2">
    <source>
        <dbReference type="ARBA" id="ARBA00023242"/>
    </source>
</evidence>
<feature type="domain" description="Zn(2)-C6 fungal-type" evidence="4">
    <location>
        <begin position="29"/>
        <end position="60"/>
    </location>
</feature>
<keyword evidence="6" id="KW-1185">Reference proteome</keyword>
<evidence type="ECO:0000256" key="3">
    <source>
        <dbReference type="SAM" id="MobiDB-lite"/>
    </source>
</evidence>
<dbReference type="PANTHER" id="PTHR31001">
    <property type="entry name" value="UNCHARACTERIZED TRANSCRIPTIONAL REGULATORY PROTEIN"/>
    <property type="match status" value="1"/>
</dbReference>
<evidence type="ECO:0000313" key="5">
    <source>
        <dbReference type="EMBL" id="OBS25055.1"/>
    </source>
</evidence>
<dbReference type="Gene3D" id="4.10.240.10">
    <property type="entry name" value="Zn(2)-C6 fungal-type DNA-binding domain"/>
    <property type="match status" value="1"/>
</dbReference>
<dbReference type="Pfam" id="PF00172">
    <property type="entry name" value="Zn_clus"/>
    <property type="match status" value="1"/>
</dbReference>
<dbReference type="SUPFAM" id="SSF57701">
    <property type="entry name" value="Zn2/Cys6 DNA-binding domain"/>
    <property type="match status" value="1"/>
</dbReference>
<reference evidence="5 6" key="1">
    <citation type="submission" date="2016-06" db="EMBL/GenBank/DDBJ databases">
        <title>Living apart together: crosstalk between the core and supernumerary genomes in a fungal plant pathogen.</title>
        <authorList>
            <person name="Vanheule A."/>
            <person name="Audenaert K."/>
            <person name="Warris S."/>
            <person name="Van De Geest H."/>
            <person name="Schijlen E."/>
            <person name="Hofte M."/>
            <person name="De Saeger S."/>
            <person name="Haesaert G."/>
            <person name="Waalwijk C."/>
            <person name="Van Der Lee T."/>
        </authorList>
    </citation>
    <scope>NUCLEOTIDE SEQUENCE [LARGE SCALE GENOMIC DNA]</scope>
    <source>
        <strain evidence="5 6">2516</strain>
    </source>
</reference>
<protein>
    <recommendedName>
        <fullName evidence="4">Zn(2)-C6 fungal-type domain-containing protein</fullName>
    </recommendedName>
</protein>
<dbReference type="STRING" id="36050.A0A1B8AX02"/>
<keyword evidence="2" id="KW-0539">Nucleus</keyword>
<feature type="region of interest" description="Disordered" evidence="3">
    <location>
        <begin position="44"/>
        <end position="70"/>
    </location>
</feature>
<dbReference type="GO" id="GO:0005634">
    <property type="term" value="C:nucleus"/>
    <property type="evidence" value="ECO:0007669"/>
    <property type="project" value="UniProtKB-SubCell"/>
</dbReference>
<dbReference type="PROSITE" id="PS50048">
    <property type="entry name" value="ZN2_CY6_FUNGAL_2"/>
    <property type="match status" value="1"/>
</dbReference>
<proteinExistence type="predicted"/>